<protein>
    <recommendedName>
        <fullName evidence="2">Antitoxin</fullName>
    </recommendedName>
</protein>
<dbReference type="PANTHER" id="PTHR33713">
    <property type="entry name" value="ANTITOXIN YAFN-RELATED"/>
    <property type="match status" value="1"/>
</dbReference>
<evidence type="ECO:0000256" key="2">
    <source>
        <dbReference type="RuleBase" id="RU362080"/>
    </source>
</evidence>
<reference evidence="3 4" key="1">
    <citation type="submission" date="2021-03" db="EMBL/GenBank/DDBJ databases">
        <title>Human Oral Microbial Genomes.</title>
        <authorList>
            <person name="Johnston C.D."/>
            <person name="Chen T."/>
            <person name="Dewhirst F.E."/>
        </authorList>
    </citation>
    <scope>NUCLEOTIDE SEQUENCE [LARGE SCALE GENOMIC DNA]</scope>
    <source>
        <strain evidence="3 4">DSMZ 100122</strain>
    </source>
</reference>
<dbReference type="InterPro" id="IPR036165">
    <property type="entry name" value="YefM-like_sf"/>
</dbReference>
<gene>
    <name evidence="3" type="ORF">J5A65_01095</name>
</gene>
<comment type="function">
    <text evidence="2">Antitoxin component of a type II toxin-antitoxin (TA) system.</text>
</comment>
<proteinExistence type="inferred from homology"/>
<dbReference type="SUPFAM" id="SSF143120">
    <property type="entry name" value="YefM-like"/>
    <property type="match status" value="1"/>
</dbReference>
<sequence length="89" mass="9750">MSMEQAMPLREVKNRLSEVVDRVAGQHDRVVITRHGRPAAVVLSPDDLASLEETLDVMGCPRLLADIRESLAAEGEVMSKEEILAALGR</sequence>
<dbReference type="Pfam" id="PF02604">
    <property type="entry name" value="PhdYeFM_antitox"/>
    <property type="match status" value="1"/>
</dbReference>
<evidence type="ECO:0000313" key="4">
    <source>
        <dbReference type="Proteomes" id="UP000678513"/>
    </source>
</evidence>
<keyword evidence="4" id="KW-1185">Reference proteome</keyword>
<dbReference type="Proteomes" id="UP000678513">
    <property type="component" value="Chromosome"/>
</dbReference>
<evidence type="ECO:0000256" key="1">
    <source>
        <dbReference type="ARBA" id="ARBA00009981"/>
    </source>
</evidence>
<dbReference type="InterPro" id="IPR006442">
    <property type="entry name" value="Antitoxin_Phd/YefM"/>
</dbReference>
<dbReference type="Gene3D" id="3.40.1620.10">
    <property type="entry name" value="YefM-like domain"/>
    <property type="match status" value="1"/>
</dbReference>
<dbReference type="EMBL" id="CP072384">
    <property type="protein sequence ID" value="QUC08380.1"/>
    <property type="molecule type" value="Genomic_DNA"/>
</dbReference>
<name>A0ABX7Y5A3_9ACTN</name>
<dbReference type="PANTHER" id="PTHR33713:SF10">
    <property type="entry name" value="ANTITOXIN YAFN"/>
    <property type="match status" value="1"/>
</dbReference>
<evidence type="ECO:0000313" key="3">
    <source>
        <dbReference type="EMBL" id="QUC08380.1"/>
    </source>
</evidence>
<organism evidence="3 4">
    <name type="scientific">Arachnia rubra</name>
    <dbReference type="NCBI Taxonomy" id="1547448"/>
    <lineage>
        <taxon>Bacteria</taxon>
        <taxon>Bacillati</taxon>
        <taxon>Actinomycetota</taxon>
        <taxon>Actinomycetes</taxon>
        <taxon>Propionibacteriales</taxon>
        <taxon>Propionibacteriaceae</taxon>
        <taxon>Arachnia</taxon>
    </lineage>
</organism>
<comment type="similarity">
    <text evidence="1 2">Belongs to the phD/YefM antitoxin family.</text>
</comment>
<accession>A0ABX7Y5A3</accession>
<dbReference type="InterPro" id="IPR051405">
    <property type="entry name" value="phD/YefM_antitoxin"/>
</dbReference>
<dbReference type="Gene3D" id="1.10.1220.170">
    <property type="match status" value="1"/>
</dbReference>
<dbReference type="RefSeq" id="WP_212324212.1">
    <property type="nucleotide sequence ID" value="NZ_AP024463.1"/>
</dbReference>
<dbReference type="NCBIfam" id="TIGR01552">
    <property type="entry name" value="phd_fam"/>
    <property type="match status" value="1"/>
</dbReference>